<name>A0A4W5QIX8_9TELE</name>
<evidence type="ECO:0000313" key="8">
    <source>
        <dbReference type="Ensembl" id="ENSHHUP00000073823.1"/>
    </source>
</evidence>
<feature type="domain" description="SH3" evidence="5">
    <location>
        <begin position="1899"/>
        <end position="1960"/>
    </location>
</feature>
<keyword evidence="9" id="KW-1185">Reference proteome</keyword>
<dbReference type="PROSITE" id="PS50003">
    <property type="entry name" value="PH_DOMAIN"/>
    <property type="match status" value="1"/>
</dbReference>
<feature type="compositionally biased region" description="Basic and acidic residues" evidence="4">
    <location>
        <begin position="694"/>
        <end position="722"/>
    </location>
</feature>
<feature type="compositionally biased region" description="Acidic residues" evidence="4">
    <location>
        <begin position="1092"/>
        <end position="1104"/>
    </location>
</feature>
<dbReference type="Gene3D" id="2.30.30.40">
    <property type="entry name" value="SH3 Domains"/>
    <property type="match status" value="1"/>
</dbReference>
<dbReference type="InterPro" id="IPR035899">
    <property type="entry name" value="DBL_dom_sf"/>
</dbReference>
<dbReference type="InterPro" id="IPR036028">
    <property type="entry name" value="SH3-like_dom_sf"/>
</dbReference>
<evidence type="ECO:0000256" key="2">
    <source>
        <dbReference type="ARBA" id="ARBA00022658"/>
    </source>
</evidence>
<feature type="compositionally biased region" description="Basic and acidic residues" evidence="4">
    <location>
        <begin position="46"/>
        <end position="114"/>
    </location>
</feature>
<feature type="compositionally biased region" description="Basic and acidic residues" evidence="4">
    <location>
        <begin position="630"/>
        <end position="680"/>
    </location>
</feature>
<dbReference type="SUPFAM" id="SSF50729">
    <property type="entry name" value="PH domain-like"/>
    <property type="match status" value="1"/>
</dbReference>
<dbReference type="PROSITE" id="PS50010">
    <property type="entry name" value="DH_2"/>
    <property type="match status" value="1"/>
</dbReference>
<feature type="compositionally biased region" description="Basic and acidic residues" evidence="4">
    <location>
        <begin position="610"/>
        <end position="623"/>
    </location>
</feature>
<dbReference type="InterPro" id="IPR047271">
    <property type="entry name" value="Ephexin-like"/>
</dbReference>
<feature type="compositionally biased region" description="Basic and acidic residues" evidence="4">
    <location>
        <begin position="358"/>
        <end position="453"/>
    </location>
</feature>
<dbReference type="PROSITE" id="PS00741">
    <property type="entry name" value="DH_1"/>
    <property type="match status" value="1"/>
</dbReference>
<dbReference type="Gene3D" id="1.20.900.10">
    <property type="entry name" value="Dbl homology (DH) domain"/>
    <property type="match status" value="1"/>
</dbReference>
<feature type="compositionally biased region" description="Basic and acidic residues" evidence="4">
    <location>
        <begin position="127"/>
        <end position="142"/>
    </location>
</feature>
<dbReference type="FunFam" id="1.20.900.10:FF:000007">
    <property type="entry name" value="rho guanine nucleotide exchange factor 19"/>
    <property type="match status" value="1"/>
</dbReference>
<feature type="compositionally biased region" description="Low complexity" evidence="4">
    <location>
        <begin position="1502"/>
        <end position="1517"/>
    </location>
</feature>
<dbReference type="InterPro" id="IPR047270">
    <property type="entry name" value="PH_ephexin"/>
</dbReference>
<dbReference type="PANTHER" id="PTHR12845:SF2">
    <property type="entry name" value="DH DOMAIN-CONTAINING PROTEIN-RELATED"/>
    <property type="match status" value="1"/>
</dbReference>
<proteinExistence type="predicted"/>
<feature type="compositionally biased region" description="Pro residues" evidence="4">
    <location>
        <begin position="1523"/>
        <end position="1537"/>
    </location>
</feature>
<feature type="domain" description="PH" evidence="6">
    <location>
        <begin position="1790"/>
        <end position="1891"/>
    </location>
</feature>
<feature type="region of interest" description="Disordered" evidence="4">
    <location>
        <begin position="1"/>
        <end position="764"/>
    </location>
</feature>
<dbReference type="InterPro" id="IPR001331">
    <property type="entry name" value="GDS_CDC24_CS"/>
</dbReference>
<organism evidence="8 9">
    <name type="scientific">Hucho hucho</name>
    <name type="common">huchen</name>
    <dbReference type="NCBI Taxonomy" id="62062"/>
    <lineage>
        <taxon>Eukaryota</taxon>
        <taxon>Metazoa</taxon>
        <taxon>Chordata</taxon>
        <taxon>Craniata</taxon>
        <taxon>Vertebrata</taxon>
        <taxon>Euteleostomi</taxon>
        <taxon>Actinopterygii</taxon>
        <taxon>Neopterygii</taxon>
        <taxon>Teleostei</taxon>
        <taxon>Protacanthopterygii</taxon>
        <taxon>Salmoniformes</taxon>
        <taxon>Salmonidae</taxon>
        <taxon>Salmoninae</taxon>
        <taxon>Hucho</taxon>
    </lineage>
</organism>
<dbReference type="GeneTree" id="ENSGT01030000234571"/>
<dbReference type="SUPFAM" id="SSF50044">
    <property type="entry name" value="SH3-domain"/>
    <property type="match status" value="1"/>
</dbReference>
<dbReference type="GO" id="GO:0035556">
    <property type="term" value="P:intracellular signal transduction"/>
    <property type="evidence" value="ECO:0007669"/>
    <property type="project" value="InterPro"/>
</dbReference>
<evidence type="ECO:0000313" key="9">
    <source>
        <dbReference type="Proteomes" id="UP000314982"/>
    </source>
</evidence>
<feature type="compositionally biased region" description="Pro residues" evidence="4">
    <location>
        <begin position="1486"/>
        <end position="1501"/>
    </location>
</feature>
<evidence type="ECO:0000259" key="7">
    <source>
        <dbReference type="PROSITE" id="PS50010"/>
    </source>
</evidence>
<evidence type="ECO:0000259" key="5">
    <source>
        <dbReference type="PROSITE" id="PS50002"/>
    </source>
</evidence>
<evidence type="ECO:0008006" key="10">
    <source>
        <dbReference type="Google" id="ProtNLM"/>
    </source>
</evidence>
<dbReference type="GO" id="GO:0005737">
    <property type="term" value="C:cytoplasm"/>
    <property type="evidence" value="ECO:0007669"/>
    <property type="project" value="TreeGrafter"/>
</dbReference>
<dbReference type="InterPro" id="IPR001849">
    <property type="entry name" value="PH_domain"/>
</dbReference>
<feature type="compositionally biased region" description="Polar residues" evidence="4">
    <location>
        <begin position="846"/>
        <end position="855"/>
    </location>
</feature>
<dbReference type="GO" id="GO:0005634">
    <property type="term" value="C:nucleus"/>
    <property type="evidence" value="ECO:0007669"/>
    <property type="project" value="TreeGrafter"/>
</dbReference>
<dbReference type="Gene3D" id="2.30.29.30">
    <property type="entry name" value="Pleckstrin-homology domain (PH domain)/Phosphotyrosine-binding domain (PTB)"/>
    <property type="match status" value="1"/>
</dbReference>
<dbReference type="CDD" id="cd00160">
    <property type="entry name" value="RhoGEF"/>
    <property type="match status" value="1"/>
</dbReference>
<feature type="compositionally biased region" description="Basic and acidic residues" evidence="4">
    <location>
        <begin position="933"/>
        <end position="986"/>
    </location>
</feature>
<feature type="compositionally biased region" description="Basic and acidic residues" evidence="4">
    <location>
        <begin position="1125"/>
        <end position="1148"/>
    </location>
</feature>
<dbReference type="SMART" id="SM00325">
    <property type="entry name" value="RhoGEF"/>
    <property type="match status" value="1"/>
</dbReference>
<feature type="compositionally biased region" description="Polar residues" evidence="4">
    <location>
        <begin position="1008"/>
        <end position="1017"/>
    </location>
</feature>
<evidence type="ECO:0000256" key="3">
    <source>
        <dbReference type="PROSITE-ProRule" id="PRU00192"/>
    </source>
</evidence>
<dbReference type="CDD" id="cd01221">
    <property type="entry name" value="PH_ephexin"/>
    <property type="match status" value="1"/>
</dbReference>
<dbReference type="Ensembl" id="ENSHHUT00000076252.1">
    <property type="protein sequence ID" value="ENSHHUP00000073823.1"/>
    <property type="gene ID" value="ENSHHUG00000043307.1"/>
</dbReference>
<feature type="compositionally biased region" description="Basic and acidic residues" evidence="4">
    <location>
        <begin position="872"/>
        <end position="913"/>
    </location>
</feature>
<dbReference type="GO" id="GO:0005085">
    <property type="term" value="F:guanyl-nucleotide exchange factor activity"/>
    <property type="evidence" value="ECO:0007669"/>
    <property type="project" value="UniProtKB-KW"/>
</dbReference>
<accession>A0A4W5QIX8</accession>
<feature type="region of interest" description="Disordered" evidence="4">
    <location>
        <begin position="1480"/>
        <end position="1544"/>
    </location>
</feature>
<dbReference type="InterPro" id="IPR001452">
    <property type="entry name" value="SH3_domain"/>
</dbReference>
<feature type="domain" description="DH" evidence="7">
    <location>
        <begin position="1574"/>
        <end position="1758"/>
    </location>
</feature>
<dbReference type="SMART" id="SM00326">
    <property type="entry name" value="SH3"/>
    <property type="match status" value="1"/>
</dbReference>
<dbReference type="Proteomes" id="UP000314982">
    <property type="component" value="Unassembled WGS sequence"/>
</dbReference>
<feature type="compositionally biased region" description="Polar residues" evidence="4">
    <location>
        <begin position="15"/>
        <end position="45"/>
    </location>
</feature>
<reference evidence="9" key="1">
    <citation type="submission" date="2018-06" db="EMBL/GenBank/DDBJ databases">
        <title>Genome assembly of Danube salmon.</title>
        <authorList>
            <person name="Macqueen D.J."/>
            <person name="Gundappa M.K."/>
        </authorList>
    </citation>
    <scope>NUCLEOTIDE SEQUENCE [LARGE SCALE GENOMIC DNA]</scope>
</reference>
<feature type="compositionally biased region" description="Basic and acidic residues" evidence="4">
    <location>
        <begin position="460"/>
        <end position="501"/>
    </location>
</feature>
<feature type="region of interest" description="Disordered" evidence="4">
    <location>
        <begin position="784"/>
        <end position="1019"/>
    </location>
</feature>
<feature type="region of interest" description="Disordered" evidence="4">
    <location>
        <begin position="1264"/>
        <end position="1358"/>
    </location>
</feature>
<dbReference type="InterPro" id="IPR011993">
    <property type="entry name" value="PH-like_dom_sf"/>
</dbReference>
<dbReference type="STRING" id="62062.ENSHHUP00000073823"/>
<dbReference type="SUPFAM" id="SSF48065">
    <property type="entry name" value="DBL homology domain (DH-domain)"/>
    <property type="match status" value="1"/>
</dbReference>
<dbReference type="PROSITE" id="PS50002">
    <property type="entry name" value="SH3"/>
    <property type="match status" value="1"/>
</dbReference>
<feature type="compositionally biased region" description="Basic and acidic residues" evidence="4">
    <location>
        <begin position="1304"/>
        <end position="1353"/>
    </location>
</feature>
<dbReference type="Pfam" id="PF00621">
    <property type="entry name" value="RhoGEF"/>
    <property type="match status" value="1"/>
</dbReference>
<dbReference type="InterPro" id="IPR000219">
    <property type="entry name" value="DH_dom"/>
</dbReference>
<sequence length="1981" mass="230522">MGTKRPSLTPFDTFDPSNQSASYLNPQPISQICRKTSPSPGTMAQTDRERERIREEEWRREREMERLKDKTRNRRKEMEPGPRERNREKDCAPISRGREEEREWRERERGRAGERCANGRPTSNLEIRNDRDREKERKKGDTFPRIIKNSKERDRRMSAFVEEDVGKEGMRQLERQKGTEMDDWERERETAAKIQRYRDAERDFQRYREREREKERIRAKEDREKNGGRSMEDNTVRRRERAREAEPDFRERRRERDSKGNDLWSKREMYMDGERERPKLWQGEREVRGREGDSQNYSDREGRDGRREGNTEGQRDTRSEGDSEGEKWKERVRDDNRRELKHLHSKSEGDTEGSAAWDRMREKEKERQKWRGGEMYRERDGRRDAYRQGGRDIGRDGGRGRDIDGERDMDRYREGDRRKAREVERERDGVREGGRQQNGPRERRDLKKDREKTQPNVTGERGKRMDGERFRERERYSKGEDEERRRREKRVRETDPKREGGADGASRSQSETAPRVPPRVQISGEWSSDIARERKWRRGRKSNEEKESEGEKDVDRGQRECSERERPDRVRGREGEEETIPKRPEQRKMWLEPQRVRYNNDSSLEDEVTERERYRHTNRWRDGSEEEDRSVEQRTGREKERKTEGEGKEDRSVEQRMSIDEERETEREGEKERYLERGLNVDEDDETEAWRSYSRGEEHQTYNDGEREERWQRDRETERENVTDNIEGDREEEEGSDRYAEWEGERDRIPSSEDGFITVSSGGEEEFEDCKEFLEVGFTNHVTRQPVGFQGSEGEMERGQGRRHERERERTEEQTEQKDDAVEGEVNDGKGKKQPTYVFCVIGQTLPRSKPNQTAVLGDMESEGTNQNPGYGHRDSGDITHLPHENPSKDGDQGSEDERKIVRNEIHVPKEERTDTEESSIVDVSHTTLEQESGERLKVMEENPYAETERRRNSETEKLLKEWRERHKEYTETRERDPTDRRRTEPEIGPSSHPSGEYHHHGIPVVDQATSDQNNPGVMSPEEAVAIQISISGAWTTEEEAKRHSQASHMKWAKNILSEILGSSEEHALGNPQPESQGGQEVSQTARGTERVEEELEEEKDETPESGGASTVYATVQKRTKRGRKSVEARLAEREAEPGKVEDERGTGEKLTDMHAEALTAVLGDGTPIDMHAALTLHNTHGDTPTDRQGEKVEGNNVCTDRQTDSHIHIQVEMVTEDEGEMEKGVEVGDEVHILDAEKEANAQKEEDLFLSVSNTLYKPTSCPSLIYDPDSEQPIPPIEEKTEEEGEKERTVGEEEENSVVEGKQERRTEDGTEDRGKVGEATEERKVEREEEKRVGGEEERIREGKEESKKTGGGGVKSTCCFQDLGTDVRFRRQGFRKITERRNEEEEEGRGDARDRRTRIFHASDEEEEVSFNWRDMDLRNVTDTIRMSRKNSKFYNSQLYQQYSETAQNREILSQSCSDALSIYEELPVPLSPVPSSLAPSLPPARRPLPHLPPVIHPHSLSHSGSTSSGTSAKFLPIPQPPQAPQPPPARPSSPRLSISLTQSPSLWQEIPEVRNSAEFGELTDDQRRLQEVQFEVVTSEASYCHSLDIVVDHFVKSKQLGELLTTQDRSWLFSRLADVRAISHSFLSKLEERVESDMMHFTVCDIIARHCQRFKKVYVPYLTNQSYQDATYQRLMDENQGFRRVVEKLELSPVCQRLPLRSFLILPFQRITRLKLLVQNIVKRTAQGTEEEAQAIKAMKLLEKLIQESNDSITQMKSIESLVSLSARVDFECRTLPLVSQSRRLVREGPVTEIMDFSLKETERSVYLHLFNDYLLLSLHKEGGKFTVIDHAPVSELRAENCRVKLHSLEKNLFRLHLNKKALLLSTDTQGDKLRWISAVSRPHPVIDYSTAEDFTQMQCVRAFVAHQPDELSLEKAEVILVHQQSTNGWVEGTRLTDRHRGWTPESHLETIASLRVRQRNLLDAQKITTATAAV</sequence>
<feature type="region of interest" description="Disordered" evidence="4">
    <location>
        <begin position="1063"/>
        <end position="1148"/>
    </location>
</feature>
<feature type="compositionally biased region" description="Basic and acidic residues" evidence="4">
    <location>
        <begin position="541"/>
        <end position="590"/>
    </location>
</feature>
<feature type="compositionally biased region" description="Basic and acidic residues" evidence="4">
    <location>
        <begin position="164"/>
        <end position="338"/>
    </location>
</feature>
<feature type="compositionally biased region" description="Polar residues" evidence="4">
    <location>
        <begin position="1073"/>
        <end position="1087"/>
    </location>
</feature>
<protein>
    <recommendedName>
        <fullName evidence="10">Trichohyalin-like</fullName>
    </recommendedName>
</protein>
<dbReference type="Pfam" id="PF00018">
    <property type="entry name" value="SH3_1"/>
    <property type="match status" value="1"/>
</dbReference>
<evidence type="ECO:0000259" key="6">
    <source>
        <dbReference type="PROSITE" id="PS50003"/>
    </source>
</evidence>
<feature type="compositionally biased region" description="Basic and acidic residues" evidence="4">
    <location>
        <begin position="736"/>
        <end position="751"/>
    </location>
</feature>
<evidence type="ECO:0000256" key="4">
    <source>
        <dbReference type="SAM" id="MobiDB-lite"/>
    </source>
</evidence>
<keyword evidence="2" id="KW-0344">Guanine-nucleotide releasing factor</keyword>
<keyword evidence="1 3" id="KW-0728">SH3 domain</keyword>
<dbReference type="PANTHER" id="PTHR12845">
    <property type="entry name" value="GUANINE NUCLEOTIDE EXCHANGE FACTOR"/>
    <property type="match status" value="1"/>
</dbReference>
<reference evidence="8" key="3">
    <citation type="submission" date="2025-09" db="UniProtKB">
        <authorList>
            <consortium name="Ensembl"/>
        </authorList>
    </citation>
    <scope>IDENTIFICATION</scope>
</reference>
<reference evidence="8" key="2">
    <citation type="submission" date="2025-08" db="UniProtKB">
        <authorList>
            <consortium name="Ensembl"/>
        </authorList>
    </citation>
    <scope>IDENTIFICATION</scope>
</reference>
<feature type="compositionally biased region" description="Basic and acidic residues" evidence="4">
    <location>
        <begin position="795"/>
        <end position="831"/>
    </location>
</feature>
<evidence type="ECO:0000256" key="1">
    <source>
        <dbReference type="ARBA" id="ARBA00022443"/>
    </source>
</evidence>